<dbReference type="Gene3D" id="3.40.50.300">
    <property type="entry name" value="P-loop containing nucleotide triphosphate hydrolases"/>
    <property type="match status" value="1"/>
</dbReference>
<dbReference type="Proteomes" id="UP000198221">
    <property type="component" value="Chromosome I"/>
</dbReference>
<keyword evidence="1" id="KW-0175">Coiled coil</keyword>
<dbReference type="InterPro" id="IPR046919">
    <property type="entry name" value="ABC-3C_CTD10"/>
</dbReference>
<evidence type="ECO:0000259" key="3">
    <source>
        <dbReference type="Pfam" id="PF20275"/>
    </source>
</evidence>
<gene>
    <name evidence="4" type="ORF">GA0070613_1123</name>
</gene>
<dbReference type="EMBL" id="LT607754">
    <property type="protein sequence ID" value="SCG43687.1"/>
    <property type="molecule type" value="Genomic_DNA"/>
</dbReference>
<name>A0A1C5HCV5_9ACTN</name>
<reference evidence="5" key="1">
    <citation type="submission" date="2016-06" db="EMBL/GenBank/DDBJ databases">
        <authorList>
            <person name="Varghese N."/>
            <person name="Submissions Spin"/>
        </authorList>
    </citation>
    <scope>NUCLEOTIDE SEQUENCE [LARGE SCALE GENOMIC DNA]</scope>
    <source>
        <strain evidence="5">DSM 43819</strain>
    </source>
</reference>
<accession>A0A1C5HCV5</accession>
<keyword evidence="5" id="KW-1185">Reference proteome</keyword>
<feature type="coiled-coil region" evidence="1">
    <location>
        <begin position="222"/>
        <end position="279"/>
    </location>
</feature>
<feature type="domain" description="ABC-three component systems C-terminal" evidence="3">
    <location>
        <begin position="278"/>
        <end position="403"/>
    </location>
</feature>
<evidence type="ECO:0000256" key="1">
    <source>
        <dbReference type="SAM" id="Coils"/>
    </source>
</evidence>
<dbReference type="Pfam" id="PF20275">
    <property type="entry name" value="CTD10"/>
    <property type="match status" value="1"/>
</dbReference>
<dbReference type="OrthoDB" id="7314834at2"/>
<proteinExistence type="predicted"/>
<feature type="domain" description="DUF2326" evidence="2">
    <location>
        <begin position="443"/>
        <end position="579"/>
    </location>
</feature>
<evidence type="ECO:0000259" key="2">
    <source>
        <dbReference type="Pfam" id="PF10088"/>
    </source>
</evidence>
<protein>
    <submittedName>
        <fullName evidence="4">Uncharacterized protein YydD, contains DUF2326 domain</fullName>
    </submittedName>
</protein>
<organism evidence="4 5">
    <name type="scientific">Micromonospora inositola</name>
    <dbReference type="NCBI Taxonomy" id="47865"/>
    <lineage>
        <taxon>Bacteria</taxon>
        <taxon>Bacillati</taxon>
        <taxon>Actinomycetota</taxon>
        <taxon>Actinomycetes</taxon>
        <taxon>Micromonosporales</taxon>
        <taxon>Micromonosporaceae</taxon>
        <taxon>Micromonospora</taxon>
    </lineage>
</organism>
<evidence type="ECO:0000313" key="4">
    <source>
        <dbReference type="EMBL" id="SCG43687.1"/>
    </source>
</evidence>
<feature type="coiled-coil region" evidence="1">
    <location>
        <begin position="335"/>
        <end position="366"/>
    </location>
</feature>
<dbReference type="InterPro" id="IPR027417">
    <property type="entry name" value="P-loop_NTPase"/>
</dbReference>
<sequence>MLRELSANYEGFKAFTFRPGMNIVVADTTRDSRQTDSRNSAGKSSLIELMHFMLGGSADKGTLFTKPKLRSRTFSMTLDWPTMGRPITVSRSGGRPGLVEVSPLPPGAEHTQSIFGQEVRLQEWQRLIERDLFRLPTEHPGISGRTLLSFLMRRAGSGGFASPVRTYIRQSDAEGATNLAYLLGLDWGIANRYREIQARERMRRELKKAADDPILGKIVGSVAELRGQIAVAENRVSELKRQIDGFRVVPGYERLREEADDLNRRIRDLRNQEEIDRRNLEDVTRSVEESHEPDTDYVGPVYEELGVMLGGQVVRRFEEVQAFHQSVVRNRRRYLSSEADRLTQLLREREQERAQLGEQLAEKLRALREGGALDALTTLQRIYAQEESLLSALRHRFEAAQAVEASKREITLARASLQDEMDADLTDRGEVVSRAIVLFSNFARSLYGPEREAYLRIESGTSSLVIEPHIASDASVGISSMVTFCFDLAIAVIAHRAGRAPDFLVHDSHLFDGVDERQLARSLELARQVCEKEGLQYVVTLNSDDLEKAQRVGFKSEDAVLSPTLSDKFESGGLFGFRF</sequence>
<dbReference type="Pfam" id="PF10088">
    <property type="entry name" value="DUF2326"/>
    <property type="match status" value="1"/>
</dbReference>
<dbReference type="InterPro" id="IPR018760">
    <property type="entry name" value="DUF2326"/>
</dbReference>
<evidence type="ECO:0000313" key="5">
    <source>
        <dbReference type="Proteomes" id="UP000198221"/>
    </source>
</evidence>
<dbReference type="RefSeq" id="WP_089011305.1">
    <property type="nucleotide sequence ID" value="NZ_LT607754.1"/>
</dbReference>
<dbReference type="AlphaFoldDB" id="A0A1C5HCV5"/>